<comment type="caution">
    <text evidence="1">The sequence shown here is derived from an EMBL/GenBank/DDBJ whole genome shotgun (WGS) entry which is preliminary data.</text>
</comment>
<dbReference type="EMBL" id="BOMS01000014">
    <property type="protein sequence ID" value="GIE64925.1"/>
    <property type="molecule type" value="Genomic_DNA"/>
</dbReference>
<proteinExistence type="predicted"/>
<organism evidence="1 2">
    <name type="scientific">Actinoplanes palleronii</name>
    <dbReference type="NCBI Taxonomy" id="113570"/>
    <lineage>
        <taxon>Bacteria</taxon>
        <taxon>Bacillati</taxon>
        <taxon>Actinomycetota</taxon>
        <taxon>Actinomycetes</taxon>
        <taxon>Micromonosporales</taxon>
        <taxon>Micromonosporaceae</taxon>
        <taxon>Actinoplanes</taxon>
    </lineage>
</organism>
<reference evidence="1 2" key="1">
    <citation type="submission" date="2021-01" db="EMBL/GenBank/DDBJ databases">
        <title>Whole genome shotgun sequence of Actinoplanes palleronii NBRC 14916.</title>
        <authorList>
            <person name="Komaki H."/>
            <person name="Tamura T."/>
        </authorList>
    </citation>
    <scope>NUCLEOTIDE SEQUENCE [LARGE SCALE GENOMIC DNA]</scope>
    <source>
        <strain evidence="1 2">NBRC 14916</strain>
    </source>
</reference>
<dbReference type="Proteomes" id="UP000624709">
    <property type="component" value="Unassembled WGS sequence"/>
</dbReference>
<protein>
    <submittedName>
        <fullName evidence="1">Uncharacterized protein</fullName>
    </submittedName>
</protein>
<name>A0ABQ4B2N1_9ACTN</name>
<sequence>MPPSVSPTVGELLEIVGAVETTAWKAPVAEKAAAGSARVTATLPATTTAVAANAVVALRAREVFAITKDSSGPPGHACGKLREQNG</sequence>
<accession>A0ABQ4B2N1</accession>
<keyword evidence="2" id="KW-1185">Reference proteome</keyword>
<evidence type="ECO:0000313" key="1">
    <source>
        <dbReference type="EMBL" id="GIE64925.1"/>
    </source>
</evidence>
<evidence type="ECO:0000313" key="2">
    <source>
        <dbReference type="Proteomes" id="UP000624709"/>
    </source>
</evidence>
<gene>
    <name evidence="1" type="ORF">Apa02nite_010330</name>
</gene>